<evidence type="ECO:0000313" key="7">
    <source>
        <dbReference type="EMBL" id="MFD1813669.1"/>
    </source>
</evidence>
<organism evidence="7 8">
    <name type="scientific">Rhodococcus gannanensis</name>
    <dbReference type="NCBI Taxonomy" id="1960308"/>
    <lineage>
        <taxon>Bacteria</taxon>
        <taxon>Bacillati</taxon>
        <taxon>Actinomycetota</taxon>
        <taxon>Actinomycetes</taxon>
        <taxon>Mycobacteriales</taxon>
        <taxon>Nocardiaceae</taxon>
        <taxon>Rhodococcus</taxon>
    </lineage>
</organism>
<evidence type="ECO:0000313" key="8">
    <source>
        <dbReference type="Proteomes" id="UP001597286"/>
    </source>
</evidence>
<dbReference type="EC" id="6.3.2.2" evidence="5"/>
<accession>A0ABW4P5V7</accession>
<reference evidence="8" key="1">
    <citation type="journal article" date="2019" name="Int. J. Syst. Evol. Microbiol.">
        <title>The Global Catalogue of Microorganisms (GCM) 10K type strain sequencing project: providing services to taxonomists for standard genome sequencing and annotation.</title>
        <authorList>
            <consortium name="The Broad Institute Genomics Platform"/>
            <consortium name="The Broad Institute Genome Sequencing Center for Infectious Disease"/>
            <person name="Wu L."/>
            <person name="Ma J."/>
        </authorList>
    </citation>
    <scope>NUCLEOTIDE SEQUENCE [LARGE SCALE GENOMIC DNA]</scope>
    <source>
        <strain evidence="8">DT72</strain>
    </source>
</reference>
<evidence type="ECO:0000256" key="5">
    <source>
        <dbReference type="HAMAP-Rule" id="MF_01609"/>
    </source>
</evidence>
<dbReference type="PANTHER" id="PTHR36510">
    <property type="entry name" value="GLUTAMATE--CYSTEINE LIGASE 2-RELATED"/>
    <property type="match status" value="1"/>
</dbReference>
<keyword evidence="3 5" id="KW-0067">ATP-binding</keyword>
<dbReference type="PANTHER" id="PTHR36510:SF1">
    <property type="entry name" value="GLUTAMATE--CYSTEINE LIGASE 2-RELATED"/>
    <property type="match status" value="1"/>
</dbReference>
<evidence type="ECO:0000256" key="3">
    <source>
        <dbReference type="ARBA" id="ARBA00022840"/>
    </source>
</evidence>
<dbReference type="Proteomes" id="UP001597286">
    <property type="component" value="Unassembled WGS sequence"/>
</dbReference>
<keyword evidence="8" id="KW-1185">Reference proteome</keyword>
<dbReference type="SUPFAM" id="SSF55931">
    <property type="entry name" value="Glutamine synthetase/guanido kinase"/>
    <property type="match status" value="1"/>
</dbReference>
<sequence>MSRGVTKAGVTVPSVGVEEEFLLVDADSGEPRLVNERVADTARELGLELQLELSQCQVETNSAVCLDSRSLRDQLLSARSVAAAAALREGARLVATGTPLIGPQRMPISRSDRYHEMESRFGVLAIEQAVCGCHVHVDVQERETAVQVCNHVRSWLPTVLALGANSAVNRGIDTGFQSWRSVLWSRWPGAGPPPIFDSAADYADTVARFVDAGVLMDERMVYWDVRPSCHLPTVEIRVSDVQPTVDRTVLIATLVRALVMTAVRAVERGDDPPPVALATLRAANWLAARDGLGGGALDPLTGRPTSARQVLDLLVEHVRDALDDLGECRWVTRRLRDLDTGASWQRRTLREVGDPARLVACAADRTLRDTRRGDPDPEDPSPIDRCGSHDPRATDCA</sequence>
<dbReference type="GO" id="GO:0004357">
    <property type="term" value="F:glutamate-cysteine ligase activity"/>
    <property type="evidence" value="ECO:0007669"/>
    <property type="project" value="UniProtKB-EC"/>
</dbReference>
<dbReference type="InterPro" id="IPR011793">
    <property type="entry name" value="YbdK"/>
</dbReference>
<comment type="function">
    <text evidence="5">ATP-dependent carboxylate-amine ligase which exhibits weak glutamate--cysteine ligase activity.</text>
</comment>
<evidence type="ECO:0000256" key="6">
    <source>
        <dbReference type="SAM" id="MobiDB-lite"/>
    </source>
</evidence>
<gene>
    <name evidence="7" type="ORF">ACFSJG_15730</name>
</gene>
<comment type="catalytic activity">
    <reaction evidence="4 5">
        <text>L-cysteine + L-glutamate + ATP = gamma-L-glutamyl-L-cysteine + ADP + phosphate + H(+)</text>
        <dbReference type="Rhea" id="RHEA:13285"/>
        <dbReference type="ChEBI" id="CHEBI:15378"/>
        <dbReference type="ChEBI" id="CHEBI:29985"/>
        <dbReference type="ChEBI" id="CHEBI:30616"/>
        <dbReference type="ChEBI" id="CHEBI:35235"/>
        <dbReference type="ChEBI" id="CHEBI:43474"/>
        <dbReference type="ChEBI" id="CHEBI:58173"/>
        <dbReference type="ChEBI" id="CHEBI:456216"/>
        <dbReference type="EC" id="6.3.2.2"/>
    </reaction>
</comment>
<evidence type="ECO:0000256" key="1">
    <source>
        <dbReference type="ARBA" id="ARBA00022598"/>
    </source>
</evidence>
<evidence type="ECO:0000256" key="2">
    <source>
        <dbReference type="ARBA" id="ARBA00022741"/>
    </source>
</evidence>
<dbReference type="EMBL" id="JBHUFB010000012">
    <property type="protein sequence ID" value="MFD1813669.1"/>
    <property type="molecule type" value="Genomic_DNA"/>
</dbReference>
<keyword evidence="2 5" id="KW-0547">Nucleotide-binding</keyword>
<dbReference type="InterPro" id="IPR050141">
    <property type="entry name" value="GCL_type2/YbdK_subfam"/>
</dbReference>
<dbReference type="Pfam" id="PF04107">
    <property type="entry name" value="GCS2"/>
    <property type="match status" value="1"/>
</dbReference>
<feature type="compositionally biased region" description="Basic and acidic residues" evidence="6">
    <location>
        <begin position="386"/>
        <end position="397"/>
    </location>
</feature>
<dbReference type="InterPro" id="IPR006336">
    <property type="entry name" value="GCS2"/>
</dbReference>
<feature type="region of interest" description="Disordered" evidence="6">
    <location>
        <begin position="364"/>
        <end position="397"/>
    </location>
</feature>
<evidence type="ECO:0000256" key="4">
    <source>
        <dbReference type="ARBA" id="ARBA00048819"/>
    </source>
</evidence>
<keyword evidence="1 5" id="KW-0436">Ligase</keyword>
<dbReference type="NCBIfam" id="TIGR02050">
    <property type="entry name" value="gshA_cyan_rel"/>
    <property type="match status" value="1"/>
</dbReference>
<proteinExistence type="inferred from homology"/>
<feature type="compositionally biased region" description="Basic and acidic residues" evidence="6">
    <location>
        <begin position="365"/>
        <end position="375"/>
    </location>
</feature>
<dbReference type="Gene3D" id="3.30.590.20">
    <property type="match status" value="1"/>
</dbReference>
<dbReference type="RefSeq" id="WP_378486168.1">
    <property type="nucleotide sequence ID" value="NZ_JBHUFB010000012.1"/>
</dbReference>
<name>A0ABW4P5V7_9NOCA</name>
<dbReference type="HAMAP" id="MF_01609">
    <property type="entry name" value="Glu_cys_ligase_2"/>
    <property type="match status" value="1"/>
</dbReference>
<protein>
    <recommendedName>
        <fullName evidence="5">Putative glutamate--cysteine ligase 2</fullName>
        <ecNumber evidence="5">6.3.2.2</ecNumber>
    </recommendedName>
    <alternativeName>
        <fullName evidence="5">Gamma-glutamylcysteine synthetase 2</fullName>
        <shortName evidence="5">GCS 2</shortName>
        <shortName evidence="5">Gamma-GCS 2</shortName>
    </alternativeName>
</protein>
<comment type="caution">
    <text evidence="7">The sequence shown here is derived from an EMBL/GenBank/DDBJ whole genome shotgun (WGS) entry which is preliminary data.</text>
</comment>
<dbReference type="NCBIfam" id="NF010041">
    <property type="entry name" value="PRK13517.1-1"/>
    <property type="match status" value="1"/>
</dbReference>
<comment type="similarity">
    <text evidence="5">Belongs to the glutamate--cysteine ligase type 2 family. YbdK subfamily.</text>
</comment>
<dbReference type="InterPro" id="IPR014746">
    <property type="entry name" value="Gln_synth/guanido_kin_cat_dom"/>
</dbReference>